<feature type="region of interest" description="Disordered" evidence="1">
    <location>
        <begin position="1"/>
        <end position="30"/>
    </location>
</feature>
<evidence type="ECO:0000313" key="3">
    <source>
        <dbReference type="Proteomes" id="UP000603200"/>
    </source>
</evidence>
<dbReference type="Proteomes" id="UP000603200">
    <property type="component" value="Unassembled WGS sequence"/>
</dbReference>
<evidence type="ECO:0000313" key="2">
    <source>
        <dbReference type="EMBL" id="GIE20539.1"/>
    </source>
</evidence>
<evidence type="ECO:0000256" key="1">
    <source>
        <dbReference type="SAM" id="MobiDB-lite"/>
    </source>
</evidence>
<sequence>MDPPGHEETVSSISMRSTAVPLPLTAEGGDPRSHARLLGGSSGNWLITAAYWAICLPFGTTPTLRS</sequence>
<organism evidence="2 3">
    <name type="scientific">Winogradskya humida</name>
    <dbReference type="NCBI Taxonomy" id="113566"/>
    <lineage>
        <taxon>Bacteria</taxon>
        <taxon>Bacillati</taxon>
        <taxon>Actinomycetota</taxon>
        <taxon>Actinomycetes</taxon>
        <taxon>Micromonosporales</taxon>
        <taxon>Micromonosporaceae</taxon>
        <taxon>Winogradskya</taxon>
    </lineage>
</organism>
<keyword evidence="3" id="KW-1185">Reference proteome</keyword>
<comment type="caution">
    <text evidence="2">The sequence shown here is derived from an EMBL/GenBank/DDBJ whole genome shotgun (WGS) entry which is preliminary data.</text>
</comment>
<proteinExistence type="predicted"/>
<accession>A0ABQ3ZPM4</accession>
<gene>
    <name evidence="2" type="ORF">Ahu01nite_036410</name>
</gene>
<reference evidence="2 3" key="1">
    <citation type="submission" date="2021-01" db="EMBL/GenBank/DDBJ databases">
        <title>Whole genome shotgun sequence of Actinoplanes humidus NBRC 14915.</title>
        <authorList>
            <person name="Komaki H."/>
            <person name="Tamura T."/>
        </authorList>
    </citation>
    <scope>NUCLEOTIDE SEQUENCE [LARGE SCALE GENOMIC DNA]</scope>
    <source>
        <strain evidence="2 3">NBRC 14915</strain>
    </source>
</reference>
<dbReference type="EMBL" id="BOMN01000041">
    <property type="protein sequence ID" value="GIE20539.1"/>
    <property type="molecule type" value="Genomic_DNA"/>
</dbReference>
<name>A0ABQ3ZPM4_9ACTN</name>
<protein>
    <submittedName>
        <fullName evidence="2">Uncharacterized protein</fullName>
    </submittedName>
</protein>